<evidence type="ECO:0000313" key="2">
    <source>
        <dbReference type="Proteomes" id="UP000474757"/>
    </source>
</evidence>
<proteinExistence type="predicted"/>
<dbReference type="EMBL" id="JAAGAB010000002">
    <property type="protein sequence ID" value="NDV00985.1"/>
    <property type="molecule type" value="Genomic_DNA"/>
</dbReference>
<organism evidence="1 2">
    <name type="scientific">Pseudoroseicyclus tamaricis</name>
    <dbReference type="NCBI Taxonomy" id="2705421"/>
    <lineage>
        <taxon>Bacteria</taxon>
        <taxon>Pseudomonadati</taxon>
        <taxon>Pseudomonadota</taxon>
        <taxon>Alphaproteobacteria</taxon>
        <taxon>Rhodobacterales</taxon>
        <taxon>Paracoccaceae</taxon>
        <taxon>Pseudoroseicyclus</taxon>
    </lineage>
</organism>
<evidence type="ECO:0000313" key="1">
    <source>
        <dbReference type="EMBL" id="NDV00985.1"/>
    </source>
</evidence>
<dbReference type="RefSeq" id="WP_163892088.1">
    <property type="nucleotide sequence ID" value="NZ_JAAFYS010000002.1"/>
</dbReference>
<dbReference type="Proteomes" id="UP000474757">
    <property type="component" value="Unassembled WGS sequence"/>
</dbReference>
<reference evidence="1 2" key="1">
    <citation type="submission" date="2020-02" db="EMBL/GenBank/DDBJ databases">
        <title>Pseudoroseicyclus tamarix, sp. nov., isolated from offshore sediment of a Tamarix chinensis forest.</title>
        <authorList>
            <person name="Gai Y."/>
        </authorList>
    </citation>
    <scope>NUCLEOTIDE SEQUENCE [LARGE SCALE GENOMIC DNA]</scope>
    <source>
        <strain evidence="1 2">CLL3-39</strain>
    </source>
</reference>
<protein>
    <submittedName>
        <fullName evidence="1">Uncharacterized protein</fullName>
    </submittedName>
</protein>
<name>A0A6B2JSI9_9RHOB</name>
<accession>A0A6B2JSI9</accession>
<comment type="caution">
    <text evidence="1">The sequence shown here is derived from an EMBL/GenBank/DDBJ whole genome shotgun (WGS) entry which is preliminary data.</text>
</comment>
<keyword evidence="2" id="KW-1185">Reference proteome</keyword>
<dbReference type="AlphaFoldDB" id="A0A6B2JSI9"/>
<gene>
    <name evidence="1" type="ORF">GZA08_08390</name>
</gene>
<sequence length="118" mass="12837">MIFAAQDIPVPVGSQCNVNLLESEMSLFKRLAAVLLNDIGESYNIQFYGSGDGLEAYSAFPVAGSRYLGTMFQNNGSLTVRVDGEVHHQLSTLDAAVCMRDGIERAVGREWYCNGRAA</sequence>